<name>G5JEL9_CROWT</name>
<organism evidence="1 2">
    <name type="scientific">Crocosphaera watsonii WH 0003</name>
    <dbReference type="NCBI Taxonomy" id="423471"/>
    <lineage>
        <taxon>Bacteria</taxon>
        <taxon>Bacillati</taxon>
        <taxon>Cyanobacteriota</taxon>
        <taxon>Cyanophyceae</taxon>
        <taxon>Oscillatoriophycideae</taxon>
        <taxon>Chroococcales</taxon>
        <taxon>Aphanothecaceae</taxon>
        <taxon>Crocosphaera</taxon>
    </lineage>
</organism>
<dbReference type="EMBL" id="AESD01001048">
    <property type="protein sequence ID" value="EHJ09365.1"/>
    <property type="molecule type" value="Genomic_DNA"/>
</dbReference>
<comment type="caution">
    <text evidence="1">The sequence shown here is derived from an EMBL/GenBank/DDBJ whole genome shotgun (WGS) entry which is preliminary data.</text>
</comment>
<sequence length="334" mass="38181">MTTNQPMKQDKAAYNPYWEATNTQSGLRIPLGKEDHQIALAFASEQANVKQGKQVFLNTLSVIAVHECLKMFGFDSPLTSGDCWDKAKRATSSVADLFIPIWEEKIECFPILPDQTIINLDSPDLLENRKGCIGVKFHEHLNYVEMLGFKYFDEKVKSDLTKTLTLEVNVFEPFEDIFNYITPIVIPMLDVLKKRISQTQLEQEGLFTEQDYKTDSELSNIPIPITRDAQKTRLFKKIEIEENDCLYKILVAITVSFESATKRTIKIQLKSLKSTQIFPPSLQLKCIDTHQKSISVNLPPQNNATKTFREQQANQVFQLEIISANQSFSNHLLL</sequence>
<dbReference type="GeneID" id="88769376"/>
<dbReference type="Pfam" id="PF08852">
    <property type="entry name" value="DUF1822"/>
    <property type="match status" value="1"/>
</dbReference>
<dbReference type="AlphaFoldDB" id="G5JEL9"/>
<reference evidence="1 2" key="1">
    <citation type="journal article" date="2011" name="Front. Microbiol.">
        <title>Two Strains of Crocosphaera watsonii with Highly Conserved Genomes are Distinguished by Strain-Specific Features.</title>
        <authorList>
            <person name="Bench S.R."/>
            <person name="Ilikchyan I.N."/>
            <person name="Tripp H.J."/>
            <person name="Zehr J.P."/>
        </authorList>
    </citation>
    <scope>NUCLEOTIDE SEQUENCE [LARGE SCALE GENOMIC DNA]</scope>
    <source>
        <strain evidence="1 2">WH 0003</strain>
    </source>
</reference>
<protein>
    <recommendedName>
        <fullName evidence="3">DUF1822 family protein</fullName>
    </recommendedName>
</protein>
<dbReference type="Proteomes" id="UP000003477">
    <property type="component" value="Unassembled WGS sequence"/>
</dbReference>
<proteinExistence type="predicted"/>
<evidence type="ECO:0000313" key="2">
    <source>
        <dbReference type="Proteomes" id="UP000003477"/>
    </source>
</evidence>
<dbReference type="InterPro" id="IPR014951">
    <property type="entry name" value="DUF1822"/>
</dbReference>
<gene>
    <name evidence="1" type="ORF">CWATWH0003_B206</name>
</gene>
<dbReference type="RefSeq" id="WP_007313585.1">
    <property type="nucleotide sequence ID" value="NZ_AESD01001048.1"/>
</dbReference>
<accession>G5JEL9</accession>
<evidence type="ECO:0000313" key="1">
    <source>
        <dbReference type="EMBL" id="EHJ09365.1"/>
    </source>
</evidence>
<evidence type="ECO:0008006" key="3">
    <source>
        <dbReference type="Google" id="ProtNLM"/>
    </source>
</evidence>
<dbReference type="PATRIC" id="fig|423471.3.peg.5476"/>